<name>A0A2S9YLF8_9BACT</name>
<dbReference type="EMBL" id="PVNL01000088">
    <property type="protein sequence ID" value="PRQ05941.1"/>
    <property type="molecule type" value="Genomic_DNA"/>
</dbReference>
<evidence type="ECO:0000256" key="1">
    <source>
        <dbReference type="SAM" id="MobiDB-lite"/>
    </source>
</evidence>
<dbReference type="Proteomes" id="UP000238823">
    <property type="component" value="Unassembled WGS sequence"/>
</dbReference>
<protein>
    <submittedName>
        <fullName evidence="2">Uncharacterized protein</fullName>
    </submittedName>
</protein>
<feature type="compositionally biased region" description="Pro residues" evidence="1">
    <location>
        <begin position="94"/>
        <end position="107"/>
    </location>
</feature>
<feature type="region of interest" description="Disordered" evidence="1">
    <location>
        <begin position="77"/>
        <end position="147"/>
    </location>
</feature>
<reference evidence="2 3" key="1">
    <citation type="submission" date="2018-03" db="EMBL/GenBank/DDBJ databases">
        <title>Draft Genome Sequences of the Obligatory Marine Myxobacteria Enhygromyxa salina SWB007.</title>
        <authorList>
            <person name="Poehlein A."/>
            <person name="Moghaddam J.A."/>
            <person name="Harms H."/>
            <person name="Alanjari M."/>
            <person name="Koenig G.M."/>
            <person name="Daniel R."/>
            <person name="Schaeberle T.F."/>
        </authorList>
    </citation>
    <scope>NUCLEOTIDE SEQUENCE [LARGE SCALE GENOMIC DNA]</scope>
    <source>
        <strain evidence="2 3">SWB007</strain>
    </source>
</reference>
<feature type="compositionally biased region" description="Low complexity" evidence="1">
    <location>
        <begin position="114"/>
        <end position="136"/>
    </location>
</feature>
<sequence>MFRPVRTALSFAVLGVALWAAFAIDLGGHTFAEHVDTISDTPEAKQLIEGTRSTVNPALQEVRDRVLGEYVEAPTWIPTEPTLTRTNPGSAPASAPPPEPDFEPPLPGERRPKIPSIPSIPTIPTIPTVDVGPTVDDGVEPRLPGRR</sequence>
<proteinExistence type="predicted"/>
<evidence type="ECO:0000313" key="2">
    <source>
        <dbReference type="EMBL" id="PRQ05941.1"/>
    </source>
</evidence>
<comment type="caution">
    <text evidence="2">The sequence shown here is derived from an EMBL/GenBank/DDBJ whole genome shotgun (WGS) entry which is preliminary data.</text>
</comment>
<accession>A0A2S9YLF8</accession>
<evidence type="ECO:0000313" key="3">
    <source>
        <dbReference type="Proteomes" id="UP000238823"/>
    </source>
</evidence>
<organism evidence="2 3">
    <name type="scientific">Enhygromyxa salina</name>
    <dbReference type="NCBI Taxonomy" id="215803"/>
    <lineage>
        <taxon>Bacteria</taxon>
        <taxon>Pseudomonadati</taxon>
        <taxon>Myxococcota</taxon>
        <taxon>Polyangia</taxon>
        <taxon>Nannocystales</taxon>
        <taxon>Nannocystaceae</taxon>
        <taxon>Enhygromyxa</taxon>
    </lineage>
</organism>
<dbReference type="AlphaFoldDB" id="A0A2S9YLF8"/>
<gene>
    <name evidence="2" type="ORF">ENSA7_43570</name>
</gene>